<feature type="compositionally biased region" description="Polar residues" evidence="1">
    <location>
        <begin position="205"/>
        <end position="214"/>
    </location>
</feature>
<keyword evidence="2" id="KW-0812">Transmembrane</keyword>
<protein>
    <submittedName>
        <fullName evidence="3">Uncharacterized protein</fullName>
    </submittedName>
</protein>
<comment type="caution">
    <text evidence="3">The sequence shown here is derived from an EMBL/GenBank/DDBJ whole genome shotgun (WGS) entry which is preliminary data.</text>
</comment>
<proteinExistence type="predicted"/>
<evidence type="ECO:0000313" key="4">
    <source>
        <dbReference type="Proteomes" id="UP000827092"/>
    </source>
</evidence>
<name>A0AAV6U6A6_9ARAC</name>
<organism evidence="3 4">
    <name type="scientific">Oedothorax gibbosus</name>
    <dbReference type="NCBI Taxonomy" id="931172"/>
    <lineage>
        <taxon>Eukaryota</taxon>
        <taxon>Metazoa</taxon>
        <taxon>Ecdysozoa</taxon>
        <taxon>Arthropoda</taxon>
        <taxon>Chelicerata</taxon>
        <taxon>Arachnida</taxon>
        <taxon>Araneae</taxon>
        <taxon>Araneomorphae</taxon>
        <taxon>Entelegynae</taxon>
        <taxon>Araneoidea</taxon>
        <taxon>Linyphiidae</taxon>
        <taxon>Erigoninae</taxon>
        <taxon>Oedothorax</taxon>
    </lineage>
</organism>
<gene>
    <name evidence="3" type="ORF">JTE90_026330</name>
</gene>
<evidence type="ECO:0000256" key="2">
    <source>
        <dbReference type="SAM" id="Phobius"/>
    </source>
</evidence>
<feature type="region of interest" description="Disordered" evidence="1">
    <location>
        <begin position="199"/>
        <end position="231"/>
    </location>
</feature>
<reference evidence="3 4" key="1">
    <citation type="journal article" date="2022" name="Nat. Ecol. Evol.">
        <title>A masculinizing supergene underlies an exaggerated male reproductive morph in a spider.</title>
        <authorList>
            <person name="Hendrickx F."/>
            <person name="De Corte Z."/>
            <person name="Sonet G."/>
            <person name="Van Belleghem S.M."/>
            <person name="Kostlbacher S."/>
            <person name="Vangestel C."/>
        </authorList>
    </citation>
    <scope>NUCLEOTIDE SEQUENCE [LARGE SCALE GENOMIC DNA]</scope>
    <source>
        <strain evidence="3">W744_W776</strain>
    </source>
</reference>
<keyword evidence="4" id="KW-1185">Reference proteome</keyword>
<evidence type="ECO:0000313" key="3">
    <source>
        <dbReference type="EMBL" id="KAG8179433.1"/>
    </source>
</evidence>
<accession>A0AAV6U6A6</accession>
<keyword evidence="2" id="KW-0472">Membrane</keyword>
<keyword evidence="2" id="KW-1133">Transmembrane helix</keyword>
<evidence type="ECO:0000256" key="1">
    <source>
        <dbReference type="SAM" id="MobiDB-lite"/>
    </source>
</evidence>
<sequence>MGDADIDAIPVDEFEKDSVDEEKVLVVDDERLESLMLITKFVADLKSWVNQVHAKVKDLENFRLCFTALNLLVVPIVIALFLSYGAGDTITGCEALVMYLMFFSGGIGLPFYVYTAWEYYCHEDQANKGKRALSIPNYRHQSTSRAIPHSDDPGIQVLETMASSGQISSNFLSGESPTDILYDFAKLLNNRTIDRERLEPEAGTKPSNRVNECTESGFLKGTNSSRVDTSGHRDLSGAIANENSEIDLPILYEFQIRMKKDSPDLEMKIVSGENENSEPTILKGSHLYEERNKQVLDGNHLELMDIPRICFKKYR</sequence>
<feature type="transmembrane region" description="Helical" evidence="2">
    <location>
        <begin position="96"/>
        <end position="121"/>
    </location>
</feature>
<dbReference type="AlphaFoldDB" id="A0AAV6U6A6"/>
<dbReference type="Proteomes" id="UP000827092">
    <property type="component" value="Unassembled WGS sequence"/>
</dbReference>
<feature type="transmembrane region" description="Helical" evidence="2">
    <location>
        <begin position="64"/>
        <end position="84"/>
    </location>
</feature>
<dbReference type="EMBL" id="JAFNEN010000627">
    <property type="protein sequence ID" value="KAG8179433.1"/>
    <property type="molecule type" value="Genomic_DNA"/>
</dbReference>